<evidence type="ECO:0000256" key="5">
    <source>
        <dbReference type="ARBA" id="ARBA00023274"/>
    </source>
</evidence>
<dbReference type="Pfam" id="PF00366">
    <property type="entry name" value="Ribosomal_S17"/>
    <property type="match status" value="1"/>
</dbReference>
<dbReference type="InterPro" id="IPR012340">
    <property type="entry name" value="NA-bd_OB-fold"/>
</dbReference>
<name>A0A0F6RD02_9GAMM</name>
<dbReference type="HAMAP" id="MF_01345_B">
    <property type="entry name" value="Ribosomal_uS17_B"/>
    <property type="match status" value="1"/>
</dbReference>
<dbReference type="PATRIC" id="fig|914150.5.peg.1945"/>
<comment type="similarity">
    <text evidence="1 6 7">Belongs to the universal ribosomal protein uS17 family.</text>
</comment>
<dbReference type="GO" id="GO:0019843">
    <property type="term" value="F:rRNA binding"/>
    <property type="evidence" value="ECO:0007669"/>
    <property type="project" value="UniProtKB-UniRule"/>
</dbReference>
<keyword evidence="9" id="KW-1185">Reference proteome</keyword>
<dbReference type="EMBL" id="CP010975">
    <property type="protein sequence ID" value="AKE52853.1"/>
    <property type="molecule type" value="Genomic_DNA"/>
</dbReference>
<evidence type="ECO:0000256" key="6">
    <source>
        <dbReference type="HAMAP-Rule" id="MF_01345"/>
    </source>
</evidence>
<evidence type="ECO:0000256" key="1">
    <source>
        <dbReference type="ARBA" id="ARBA00010254"/>
    </source>
</evidence>
<organism evidence="8 9">
    <name type="scientific">Kangiella geojedonensis</name>
    <dbReference type="NCBI Taxonomy" id="914150"/>
    <lineage>
        <taxon>Bacteria</taxon>
        <taxon>Pseudomonadati</taxon>
        <taxon>Pseudomonadota</taxon>
        <taxon>Gammaproteobacteria</taxon>
        <taxon>Kangiellales</taxon>
        <taxon>Kangiellaceae</taxon>
        <taxon>Kangiella</taxon>
    </lineage>
</organism>
<keyword evidence="3 6" id="KW-0694">RNA-binding</keyword>
<dbReference type="NCBIfam" id="NF004123">
    <property type="entry name" value="PRK05610.1"/>
    <property type="match status" value="1"/>
</dbReference>
<dbReference type="InterPro" id="IPR019984">
    <property type="entry name" value="Ribosomal_uS17_bact/chlr"/>
</dbReference>
<dbReference type="SUPFAM" id="SSF50249">
    <property type="entry name" value="Nucleic acid-binding proteins"/>
    <property type="match status" value="1"/>
</dbReference>
<comment type="subunit">
    <text evidence="6">Part of the 30S ribosomal subunit.</text>
</comment>
<dbReference type="Gene3D" id="2.40.50.140">
    <property type="entry name" value="Nucleic acid-binding proteins"/>
    <property type="match status" value="1"/>
</dbReference>
<dbReference type="PRINTS" id="PR00973">
    <property type="entry name" value="RIBOSOMALS17"/>
</dbReference>
<evidence type="ECO:0000256" key="2">
    <source>
        <dbReference type="ARBA" id="ARBA00022730"/>
    </source>
</evidence>
<dbReference type="InterPro" id="IPR000266">
    <property type="entry name" value="Ribosomal_uS17"/>
</dbReference>
<evidence type="ECO:0000256" key="7">
    <source>
        <dbReference type="RuleBase" id="RU003872"/>
    </source>
</evidence>
<dbReference type="GO" id="GO:0003735">
    <property type="term" value="F:structural constituent of ribosome"/>
    <property type="evidence" value="ECO:0007669"/>
    <property type="project" value="UniProtKB-UniRule"/>
</dbReference>
<dbReference type="CDD" id="cd00364">
    <property type="entry name" value="Ribosomal_uS17"/>
    <property type="match status" value="1"/>
</dbReference>
<gene>
    <name evidence="6" type="primary">rpsQ</name>
    <name evidence="8" type="ORF">TQ33_1918</name>
</gene>
<dbReference type="GO" id="GO:0006412">
    <property type="term" value="P:translation"/>
    <property type="evidence" value="ECO:0007669"/>
    <property type="project" value="UniProtKB-UniRule"/>
</dbReference>
<dbReference type="PROSITE" id="PS00056">
    <property type="entry name" value="RIBOSOMAL_S17"/>
    <property type="match status" value="1"/>
</dbReference>
<sequence length="85" mass="9690">MSTETIQRTLQGKVVSDKMDKSITVLVERHVKHPLYGKFIKRSTKIHAHDEANECKLGDVVRIAECRPLSKTKSFKLVEIVESAR</sequence>
<dbReference type="OrthoDB" id="9811714at2"/>
<dbReference type="FunFam" id="2.40.50.140:FF:000014">
    <property type="entry name" value="30S ribosomal protein S17"/>
    <property type="match status" value="1"/>
</dbReference>
<dbReference type="GO" id="GO:0022627">
    <property type="term" value="C:cytosolic small ribosomal subunit"/>
    <property type="evidence" value="ECO:0007669"/>
    <property type="project" value="UniProtKB-UniRule"/>
</dbReference>
<evidence type="ECO:0000256" key="4">
    <source>
        <dbReference type="ARBA" id="ARBA00022980"/>
    </source>
</evidence>
<keyword evidence="2 6" id="KW-0699">rRNA-binding</keyword>
<evidence type="ECO:0000256" key="3">
    <source>
        <dbReference type="ARBA" id="ARBA00022884"/>
    </source>
</evidence>
<dbReference type="RefSeq" id="WP_046561874.1">
    <property type="nucleotide sequence ID" value="NZ_CP010975.1"/>
</dbReference>
<dbReference type="NCBIfam" id="TIGR03635">
    <property type="entry name" value="uS17_bact"/>
    <property type="match status" value="1"/>
</dbReference>
<comment type="function">
    <text evidence="6">One of the primary rRNA binding proteins, it binds specifically to the 5'-end of 16S ribosomal RNA.</text>
</comment>
<accession>A0A0F6RD02</accession>
<protein>
    <recommendedName>
        <fullName evidence="6">Small ribosomal subunit protein uS17</fullName>
    </recommendedName>
</protein>
<evidence type="ECO:0000313" key="8">
    <source>
        <dbReference type="EMBL" id="AKE52853.1"/>
    </source>
</evidence>
<dbReference type="HOGENOM" id="CLU_073626_1_1_6"/>
<dbReference type="KEGG" id="kge:TQ33_1918"/>
<proteinExistence type="inferred from homology"/>
<dbReference type="STRING" id="914150.TQ33_1918"/>
<evidence type="ECO:0000313" key="9">
    <source>
        <dbReference type="Proteomes" id="UP000034071"/>
    </source>
</evidence>
<reference evidence="8 9" key="1">
    <citation type="submission" date="2015-02" db="EMBL/GenBank/DDBJ databases">
        <title>Complete genome sequence of Kangiella geojedonensis strain YCS-5T.</title>
        <authorList>
            <person name="Kim K.M."/>
        </authorList>
    </citation>
    <scope>NUCLEOTIDE SEQUENCE [LARGE SCALE GENOMIC DNA]</scope>
    <source>
        <strain evidence="8 9">YCS-5</strain>
    </source>
</reference>
<dbReference type="PANTHER" id="PTHR10744">
    <property type="entry name" value="40S RIBOSOMAL PROTEIN S11 FAMILY MEMBER"/>
    <property type="match status" value="1"/>
</dbReference>
<dbReference type="Proteomes" id="UP000034071">
    <property type="component" value="Chromosome"/>
</dbReference>
<keyword evidence="5 6" id="KW-0687">Ribonucleoprotein</keyword>
<keyword evidence="4 6" id="KW-0689">Ribosomal protein</keyword>
<dbReference type="PANTHER" id="PTHR10744:SF1">
    <property type="entry name" value="SMALL RIBOSOMAL SUBUNIT PROTEIN US17M"/>
    <property type="match status" value="1"/>
</dbReference>
<dbReference type="AlphaFoldDB" id="A0A0F6RD02"/>
<dbReference type="InterPro" id="IPR019979">
    <property type="entry name" value="Ribosomal_uS17_CS"/>
</dbReference>